<accession>A0A839J0C1</accession>
<dbReference type="Gene3D" id="1.25.40.10">
    <property type="entry name" value="Tetratricopeptide repeat domain"/>
    <property type="match status" value="1"/>
</dbReference>
<organism evidence="1 2">
    <name type="scientific">Oceanospirillum sediminis</name>
    <dbReference type="NCBI Taxonomy" id="2760088"/>
    <lineage>
        <taxon>Bacteria</taxon>
        <taxon>Pseudomonadati</taxon>
        <taxon>Pseudomonadota</taxon>
        <taxon>Gammaproteobacteria</taxon>
        <taxon>Oceanospirillales</taxon>
        <taxon>Oceanospirillaceae</taxon>
        <taxon>Oceanospirillum</taxon>
    </lineage>
</organism>
<dbReference type="AlphaFoldDB" id="A0A839J0C1"/>
<reference evidence="1 2" key="1">
    <citation type="submission" date="2020-08" db="EMBL/GenBank/DDBJ databases">
        <title>Oceanospirillum sp. nov. isolated from marine sediment.</title>
        <authorList>
            <person name="Ji X."/>
        </authorList>
    </citation>
    <scope>NUCLEOTIDE SEQUENCE [LARGE SCALE GENOMIC DNA]</scope>
    <source>
        <strain evidence="1 2">D5</strain>
    </source>
</reference>
<protein>
    <submittedName>
        <fullName evidence="1">Tetratricopeptide repeat protein</fullName>
    </submittedName>
</protein>
<feature type="non-terminal residue" evidence="1">
    <location>
        <position position="132"/>
    </location>
</feature>
<evidence type="ECO:0000313" key="2">
    <source>
        <dbReference type="Proteomes" id="UP000565262"/>
    </source>
</evidence>
<feature type="non-terminal residue" evidence="1">
    <location>
        <position position="1"/>
    </location>
</feature>
<name>A0A839J0C1_9GAMM</name>
<sequence>KQILKTTDSLKLKATVHGRIAWLNLGKNLEVSQSHLDSSFAILSKANNPKGMAQLNYRYAVLFRLKGDYDIALDYVDKSYQYNVSQKDSFRIANDLFQKGVINSLKGNYETSITLYYQILEIYEKSNNIKGI</sequence>
<evidence type="ECO:0000313" key="1">
    <source>
        <dbReference type="EMBL" id="MBB1489766.1"/>
    </source>
</evidence>
<dbReference type="SUPFAM" id="SSF48452">
    <property type="entry name" value="TPR-like"/>
    <property type="match status" value="1"/>
</dbReference>
<dbReference type="EMBL" id="JACJFM010000181">
    <property type="protein sequence ID" value="MBB1489766.1"/>
    <property type="molecule type" value="Genomic_DNA"/>
</dbReference>
<comment type="caution">
    <text evidence="1">The sequence shown here is derived from an EMBL/GenBank/DDBJ whole genome shotgun (WGS) entry which is preliminary data.</text>
</comment>
<gene>
    <name evidence="1" type="ORF">H4O21_24475</name>
</gene>
<dbReference type="Pfam" id="PF13424">
    <property type="entry name" value="TPR_12"/>
    <property type="match status" value="1"/>
</dbReference>
<keyword evidence="2" id="KW-1185">Reference proteome</keyword>
<dbReference type="InterPro" id="IPR011990">
    <property type="entry name" value="TPR-like_helical_dom_sf"/>
</dbReference>
<dbReference type="Proteomes" id="UP000565262">
    <property type="component" value="Unassembled WGS sequence"/>
</dbReference>
<proteinExistence type="predicted"/>